<protein>
    <submittedName>
        <fullName evidence="2">Phosphoprotein phosphatase</fullName>
        <ecNumber evidence="2">3.1.3.16</ecNumber>
    </submittedName>
    <submittedName>
        <fullName evidence="3">Prophage endopeptidase</fullName>
    </submittedName>
</protein>
<evidence type="ECO:0000313" key="5">
    <source>
        <dbReference type="Proteomes" id="UP000224607"/>
    </source>
</evidence>
<sequence length="81" mass="9802">MGFWILGEERMKFNNRYFTLGDFSVAAGLLWFYYSEYQQKTKDYDGLNSKYQTQVITIKDQHERTFRNRYHPLTGTNQCQI</sequence>
<feature type="transmembrane region" description="Helical" evidence="1">
    <location>
        <begin position="17"/>
        <end position="34"/>
    </location>
</feature>
<dbReference type="EMBL" id="NITY01000006">
    <property type="protein sequence ID" value="PHM40248.1"/>
    <property type="molecule type" value="Genomic_DNA"/>
</dbReference>
<organism evidence="3 4">
    <name type="scientific">Xenorhabdus mauleonii</name>
    <dbReference type="NCBI Taxonomy" id="351675"/>
    <lineage>
        <taxon>Bacteria</taxon>
        <taxon>Pseudomonadati</taxon>
        <taxon>Pseudomonadota</taxon>
        <taxon>Gammaproteobacteria</taxon>
        <taxon>Enterobacterales</taxon>
        <taxon>Morganellaceae</taxon>
        <taxon>Xenorhabdus</taxon>
    </lineage>
</organism>
<reference evidence="4" key="2">
    <citation type="submission" date="2016-10" db="EMBL/GenBank/DDBJ databases">
        <authorList>
            <person name="Varghese N."/>
            <person name="Submissions S."/>
        </authorList>
    </citation>
    <scope>NUCLEOTIDE SEQUENCE [LARGE SCALE GENOMIC DNA]</scope>
    <source>
        <strain evidence="4">DSM 17908</strain>
    </source>
</reference>
<dbReference type="EMBL" id="FORG01000001">
    <property type="protein sequence ID" value="SFI40000.1"/>
    <property type="molecule type" value="Genomic_DNA"/>
</dbReference>
<reference evidence="3" key="1">
    <citation type="submission" date="2016-10" db="EMBL/GenBank/DDBJ databases">
        <authorList>
            <person name="de Groot N.N."/>
        </authorList>
    </citation>
    <scope>NUCLEOTIDE SEQUENCE [LARGE SCALE GENOMIC DNA]</scope>
    <source>
        <strain evidence="3">DSM 17908</strain>
    </source>
</reference>
<evidence type="ECO:0000313" key="3">
    <source>
        <dbReference type="EMBL" id="SFI40000.1"/>
    </source>
</evidence>
<keyword evidence="2" id="KW-0378">Hydrolase</keyword>
<name>A0A1I3HWP8_9GAMM</name>
<keyword evidence="1" id="KW-0812">Transmembrane</keyword>
<dbReference type="AlphaFoldDB" id="A0A1I3HWP8"/>
<proteinExistence type="predicted"/>
<keyword evidence="1" id="KW-0472">Membrane</keyword>
<keyword evidence="1" id="KW-1133">Transmembrane helix</keyword>
<dbReference type="EC" id="3.1.3.16" evidence="2"/>
<reference evidence="2 5" key="3">
    <citation type="journal article" date="2017" name="Nat. Microbiol.">
        <title>Natural product diversity associated with the nematode symbionts Photorhabdus and Xenorhabdus.</title>
        <authorList>
            <person name="Tobias N.J."/>
            <person name="Wolff H."/>
            <person name="Djahanschiri B."/>
            <person name="Grundmann F."/>
            <person name="Kronenwerth M."/>
            <person name="Shi Y.M."/>
            <person name="Simonyi S."/>
            <person name="Grun P."/>
            <person name="Shapiro-Ilan D."/>
            <person name="Pidot S.J."/>
            <person name="Stinear T.P."/>
            <person name="Ebersberger I."/>
            <person name="Bode H.B."/>
        </authorList>
    </citation>
    <scope>NUCLEOTIDE SEQUENCE [LARGE SCALE GENOMIC DNA]</scope>
    <source>
        <strain evidence="2 5">DSM 17908</strain>
    </source>
</reference>
<dbReference type="Proteomes" id="UP000198919">
    <property type="component" value="Unassembled WGS sequence"/>
</dbReference>
<evidence type="ECO:0000313" key="4">
    <source>
        <dbReference type="Proteomes" id="UP000198919"/>
    </source>
</evidence>
<dbReference type="GO" id="GO:0004722">
    <property type="term" value="F:protein serine/threonine phosphatase activity"/>
    <property type="evidence" value="ECO:0007669"/>
    <property type="project" value="UniProtKB-EC"/>
</dbReference>
<evidence type="ECO:0000313" key="2">
    <source>
        <dbReference type="EMBL" id="PHM40248.1"/>
    </source>
</evidence>
<gene>
    <name evidence="3" type="ORF">SAMN05421680_10193</name>
    <name evidence="2" type="ORF">Xmau_02004</name>
</gene>
<accession>A0A1I3HWP8</accession>
<evidence type="ECO:0000256" key="1">
    <source>
        <dbReference type="SAM" id="Phobius"/>
    </source>
</evidence>
<dbReference type="RefSeq" id="WP_092507083.1">
    <property type="nucleotide sequence ID" value="NZ_NITY01000006.1"/>
</dbReference>
<dbReference type="Proteomes" id="UP000224607">
    <property type="component" value="Unassembled WGS sequence"/>
</dbReference>
<keyword evidence="5" id="KW-1185">Reference proteome</keyword>